<dbReference type="FunFam" id="3.40.50.300:FF:000482">
    <property type="entry name" value="Multidrug resistance-associated protein member 4"/>
    <property type="match status" value="1"/>
</dbReference>
<dbReference type="InterPro" id="IPR003439">
    <property type="entry name" value="ABC_transporter-like_ATP-bd"/>
</dbReference>
<dbReference type="InterPro" id="IPR017871">
    <property type="entry name" value="ABC_transporter-like_CS"/>
</dbReference>
<keyword evidence="2" id="KW-0813">Transport</keyword>
<keyword evidence="5" id="KW-0067">ATP-binding</keyword>
<name>A0A8K0FXU3_IGNLU</name>
<organism evidence="11 12">
    <name type="scientific">Ignelater luminosus</name>
    <name type="common">Cucubano</name>
    <name type="synonym">Pyrophorus luminosus</name>
    <dbReference type="NCBI Taxonomy" id="2038154"/>
    <lineage>
        <taxon>Eukaryota</taxon>
        <taxon>Metazoa</taxon>
        <taxon>Ecdysozoa</taxon>
        <taxon>Arthropoda</taxon>
        <taxon>Hexapoda</taxon>
        <taxon>Insecta</taxon>
        <taxon>Pterygota</taxon>
        <taxon>Neoptera</taxon>
        <taxon>Endopterygota</taxon>
        <taxon>Coleoptera</taxon>
        <taxon>Polyphaga</taxon>
        <taxon>Elateriformia</taxon>
        <taxon>Elateroidea</taxon>
        <taxon>Elateridae</taxon>
        <taxon>Agrypninae</taxon>
        <taxon>Pyrophorini</taxon>
        <taxon>Ignelater</taxon>
    </lineage>
</organism>
<dbReference type="SUPFAM" id="SSF52540">
    <property type="entry name" value="P-loop containing nucleoside triphosphate hydrolases"/>
    <property type="match status" value="2"/>
</dbReference>
<feature type="domain" description="ABC transporter" evidence="9">
    <location>
        <begin position="897"/>
        <end position="1130"/>
    </location>
</feature>
<gene>
    <name evidence="11" type="ORF">ILUMI_25557</name>
</gene>
<dbReference type="InterPro" id="IPR027417">
    <property type="entry name" value="P-loop_NTPase"/>
</dbReference>
<evidence type="ECO:0000256" key="3">
    <source>
        <dbReference type="ARBA" id="ARBA00022692"/>
    </source>
</evidence>
<feature type="domain" description="ABC transmembrane type-1" evidence="10">
    <location>
        <begin position="1"/>
        <end position="210"/>
    </location>
</feature>
<comment type="caution">
    <text evidence="11">The sequence shown here is derived from an EMBL/GenBank/DDBJ whole genome shotgun (WGS) entry which is preliminary data.</text>
</comment>
<evidence type="ECO:0000259" key="10">
    <source>
        <dbReference type="PROSITE" id="PS50929"/>
    </source>
</evidence>
<feature type="transmembrane region" description="Helical" evidence="8">
    <location>
        <begin position="55"/>
        <end position="74"/>
    </location>
</feature>
<dbReference type="CDD" id="cd03250">
    <property type="entry name" value="ABCC_MRP_domain1"/>
    <property type="match status" value="1"/>
</dbReference>
<protein>
    <recommendedName>
        <fullName evidence="13">Multidrug resistance-associated protein lethal(2)03659</fullName>
    </recommendedName>
</protein>
<dbReference type="OrthoDB" id="6500128at2759"/>
<dbReference type="Gene3D" id="3.40.50.300">
    <property type="entry name" value="P-loop containing nucleotide triphosphate hydrolases"/>
    <property type="match status" value="2"/>
</dbReference>
<dbReference type="Proteomes" id="UP000801492">
    <property type="component" value="Unassembled WGS sequence"/>
</dbReference>
<feature type="transmembrane region" description="Helical" evidence="8">
    <location>
        <begin position="81"/>
        <end position="98"/>
    </location>
</feature>
<dbReference type="GO" id="GO:0016887">
    <property type="term" value="F:ATP hydrolysis activity"/>
    <property type="evidence" value="ECO:0007669"/>
    <property type="project" value="InterPro"/>
</dbReference>
<reference evidence="11" key="1">
    <citation type="submission" date="2019-08" db="EMBL/GenBank/DDBJ databases">
        <title>The genome of the North American firefly Photinus pyralis.</title>
        <authorList>
            <consortium name="Photinus pyralis genome working group"/>
            <person name="Fallon T.R."/>
            <person name="Sander Lower S.E."/>
            <person name="Weng J.-K."/>
        </authorList>
    </citation>
    <scope>NUCLEOTIDE SEQUENCE</scope>
    <source>
        <strain evidence="11">TRF0915ILg1</strain>
        <tissue evidence="11">Whole body</tissue>
    </source>
</reference>
<dbReference type="Gene3D" id="1.20.1560.10">
    <property type="entry name" value="ABC transporter type 1, transmembrane domain"/>
    <property type="match status" value="2"/>
</dbReference>
<evidence type="ECO:0008006" key="13">
    <source>
        <dbReference type="Google" id="ProtNLM"/>
    </source>
</evidence>
<feature type="domain" description="ABC transmembrane type-1" evidence="10">
    <location>
        <begin position="568"/>
        <end position="859"/>
    </location>
</feature>
<dbReference type="EMBL" id="VTPC01090936">
    <property type="protein sequence ID" value="KAF2880617.1"/>
    <property type="molecule type" value="Genomic_DNA"/>
</dbReference>
<evidence type="ECO:0000256" key="7">
    <source>
        <dbReference type="ARBA" id="ARBA00023136"/>
    </source>
</evidence>
<dbReference type="PROSITE" id="PS50893">
    <property type="entry name" value="ABC_TRANSPORTER_2"/>
    <property type="match status" value="2"/>
</dbReference>
<dbReference type="InterPro" id="IPR003593">
    <property type="entry name" value="AAA+_ATPase"/>
</dbReference>
<dbReference type="SUPFAM" id="SSF90123">
    <property type="entry name" value="ABC transporter transmembrane region"/>
    <property type="match status" value="2"/>
</dbReference>
<accession>A0A8K0FXU3</accession>
<dbReference type="AlphaFoldDB" id="A0A8K0FXU3"/>
<evidence type="ECO:0000256" key="8">
    <source>
        <dbReference type="SAM" id="Phobius"/>
    </source>
</evidence>
<evidence type="ECO:0000256" key="6">
    <source>
        <dbReference type="ARBA" id="ARBA00022989"/>
    </source>
</evidence>
<dbReference type="Pfam" id="PF00664">
    <property type="entry name" value="ABC_membrane"/>
    <property type="match status" value="2"/>
</dbReference>
<dbReference type="GO" id="GO:0016020">
    <property type="term" value="C:membrane"/>
    <property type="evidence" value="ECO:0007669"/>
    <property type="project" value="UniProtKB-SubCell"/>
</dbReference>
<keyword evidence="6 8" id="KW-1133">Transmembrane helix</keyword>
<dbReference type="CDD" id="cd03244">
    <property type="entry name" value="ABCC_MRP_domain2"/>
    <property type="match status" value="1"/>
</dbReference>
<dbReference type="GO" id="GO:0140359">
    <property type="term" value="F:ABC-type transporter activity"/>
    <property type="evidence" value="ECO:0007669"/>
    <property type="project" value="InterPro"/>
</dbReference>
<keyword evidence="3 8" id="KW-0812">Transmembrane</keyword>
<feature type="transmembrane region" description="Helical" evidence="8">
    <location>
        <begin position="619"/>
        <end position="645"/>
    </location>
</feature>
<keyword evidence="7 8" id="KW-0472">Membrane</keyword>
<dbReference type="FunFam" id="3.40.50.300:FF:000163">
    <property type="entry name" value="Multidrug resistance-associated protein member 4"/>
    <property type="match status" value="1"/>
</dbReference>
<keyword evidence="4" id="KW-0547">Nucleotide-binding</keyword>
<dbReference type="Pfam" id="PF00005">
    <property type="entry name" value="ABC_tran"/>
    <property type="match status" value="2"/>
</dbReference>
<evidence type="ECO:0000313" key="12">
    <source>
        <dbReference type="Proteomes" id="UP000801492"/>
    </source>
</evidence>
<dbReference type="InterPro" id="IPR036640">
    <property type="entry name" value="ABC1_TM_sf"/>
</dbReference>
<dbReference type="FunFam" id="1.20.1560.10:FF:000026">
    <property type="entry name" value="Multidrug resistance-associated protein lethal(2)03659"/>
    <property type="match status" value="1"/>
</dbReference>
<dbReference type="InterPro" id="IPR050173">
    <property type="entry name" value="ABC_transporter_C-like"/>
</dbReference>
<dbReference type="PROSITE" id="PS50929">
    <property type="entry name" value="ABC_TM1F"/>
    <property type="match status" value="2"/>
</dbReference>
<evidence type="ECO:0000256" key="5">
    <source>
        <dbReference type="ARBA" id="ARBA00022840"/>
    </source>
</evidence>
<sequence>MAVMHVGMKMRIACCSLIYRKALRISLGSLGGKTVGNVVNLMSNDVNRFDMTPLFFHYLWISPIQVVFILYFMYREMHMSALIGILAILGFIPMQAFLGHRTSVLRHKTAVRTDDRVRMMNEIIQGIQVIKMYTWEYAFSSLIYRARQNEINVLKHTSYIRGVIMSFIMFTTRFAIFLTVMSYVLMGNTITAENVFVITSYYQILRQTMTVYFPQGVAQVAEASVAISRIRKFLLTEETDVGDPTPIDPNWRIKPNRRKYKKERDMAPERLLLPRGIWVENAWARYGDDVCLDDITLDVVPGKLTVIIGQVGAGKSCLLNMVLGELHPFKGTMYVNGVISYAAQEPWLFAGSVRQNILFGQEYDRVRYRDVVRVCALTRDFSLLPYGDKTIVGERGISLSGGQRARVNLARAVYKVADIYLLDDPLSAVDTQVGKHLFDECINKYLKDKVVVLVTHQLQYLKHVEQIVILDEGKILVKGSYDYLQESGLNFAKLLEEQLAIDDASEENKVQNILNKISIHSAMSMDSSGLERRFTEPEEVAEMRTIGAVDWLIYKEYFHAGANWCVIAVLCIFFFGAQVFASGGDYFLSQWVKIEEHRTSHHHSTPVETYYSLSRKQCIIIYAILILTTVTVAVSRSFFFFTICMRASVNLHNKMFRSIIRASMRFFQTNTSGRILNRFSKDLGAIDEFLPNAMIDTFQIMLNLLGVVLVVSLISYYLLIPTIAVCILFYMLRRYYLYTSRSVKRLEGITRSPVFAHLNATLQGLTTIRSHGQEMILVDEFDKYQDVHSSAWFMFISTSRAFGYWLDCICVFFIAMVTLSFLVMEETSFGGEVGLAITQCIGLTGLFQWGMRQSAELENQMTSVERVLEFTRIEHEPELESKPDDKPPPDWPQEGEIEFRNAVMRYSTTEPPVLKNLTFVIQPKEKIGIVGRTGAGKSSLISALFRLAYFQGKVYIDGLDIARIGLHDLRRKISIIPQEPVIFSGTMRYNLDPFNEYNDETLLMALQVVEIKSALTDGIACLDQIMAEGGTNVSVGQRQLICLARAIIRNNAILVMDEATANVDPQTDRFIQNTIRTKFSQCTVLTIAHRLNTVMDSDRIMVMDAGNVVELDHPYILLKNKLGYLTTMVNRSGPSMAEHLRKVAQESYEKRYGTSA</sequence>
<dbReference type="PANTHER" id="PTHR24223">
    <property type="entry name" value="ATP-BINDING CASSETTE SUB-FAMILY C"/>
    <property type="match status" value="1"/>
</dbReference>
<feature type="transmembrane region" description="Helical" evidence="8">
    <location>
        <begin position="802"/>
        <end position="824"/>
    </location>
</feature>
<dbReference type="SMART" id="SM00382">
    <property type="entry name" value="AAA"/>
    <property type="match status" value="2"/>
</dbReference>
<dbReference type="InterPro" id="IPR011527">
    <property type="entry name" value="ABC1_TM_dom"/>
</dbReference>
<dbReference type="GO" id="GO:0005524">
    <property type="term" value="F:ATP binding"/>
    <property type="evidence" value="ECO:0007669"/>
    <property type="project" value="UniProtKB-KW"/>
</dbReference>
<dbReference type="PANTHER" id="PTHR24223:SF448">
    <property type="entry name" value="FI20146P1-RELATED"/>
    <property type="match status" value="1"/>
</dbReference>
<proteinExistence type="predicted"/>
<evidence type="ECO:0000259" key="9">
    <source>
        <dbReference type="PROSITE" id="PS50893"/>
    </source>
</evidence>
<evidence type="ECO:0000256" key="1">
    <source>
        <dbReference type="ARBA" id="ARBA00004141"/>
    </source>
</evidence>
<evidence type="ECO:0000256" key="4">
    <source>
        <dbReference type="ARBA" id="ARBA00022741"/>
    </source>
</evidence>
<keyword evidence="12" id="KW-1185">Reference proteome</keyword>
<feature type="transmembrane region" description="Helical" evidence="8">
    <location>
        <begin position="561"/>
        <end position="581"/>
    </location>
</feature>
<evidence type="ECO:0000256" key="2">
    <source>
        <dbReference type="ARBA" id="ARBA00022448"/>
    </source>
</evidence>
<dbReference type="PROSITE" id="PS00211">
    <property type="entry name" value="ABC_TRANSPORTER_1"/>
    <property type="match status" value="2"/>
</dbReference>
<dbReference type="FunFam" id="1.20.1560.10:FF:000014">
    <property type="entry name" value="Multidrug resistance-associated protein member 4"/>
    <property type="match status" value="1"/>
</dbReference>
<evidence type="ECO:0000313" key="11">
    <source>
        <dbReference type="EMBL" id="KAF2880617.1"/>
    </source>
</evidence>
<feature type="domain" description="ABC transporter" evidence="9">
    <location>
        <begin position="277"/>
        <end position="497"/>
    </location>
</feature>
<comment type="subcellular location">
    <subcellularLocation>
        <location evidence="1">Membrane</location>
        <topology evidence="1">Multi-pass membrane protein</topology>
    </subcellularLocation>
</comment>
<feature type="transmembrane region" description="Helical" evidence="8">
    <location>
        <begin position="163"/>
        <end position="186"/>
    </location>
</feature>
<feature type="transmembrane region" description="Helical" evidence="8">
    <location>
        <begin position="704"/>
        <end position="732"/>
    </location>
</feature>